<dbReference type="GO" id="GO:0005886">
    <property type="term" value="C:plasma membrane"/>
    <property type="evidence" value="ECO:0007669"/>
    <property type="project" value="UniProtKB-SubCell"/>
</dbReference>
<feature type="transmembrane region" description="Helical" evidence="8">
    <location>
        <begin position="153"/>
        <end position="172"/>
    </location>
</feature>
<dbReference type="AlphaFoldDB" id="A0A6G6GQT4"/>
<dbReference type="RefSeq" id="WP_164680835.1">
    <property type="nucleotide sequence ID" value="NZ_CP049057.1"/>
</dbReference>
<dbReference type="InterPro" id="IPR026046">
    <property type="entry name" value="UBIAD1"/>
</dbReference>
<feature type="transmembrane region" description="Helical" evidence="8">
    <location>
        <begin position="249"/>
        <end position="268"/>
    </location>
</feature>
<dbReference type="InterPro" id="IPR000537">
    <property type="entry name" value="UbiA_prenyltransferase"/>
</dbReference>
<dbReference type="NCBIfam" id="TIGR00751">
    <property type="entry name" value="menA"/>
    <property type="match status" value="1"/>
</dbReference>
<evidence type="ECO:0000313" key="11">
    <source>
        <dbReference type="Proteomes" id="UP000505306"/>
    </source>
</evidence>
<dbReference type="HAMAP" id="MF_01937">
    <property type="entry name" value="MenA_1"/>
    <property type="match status" value="1"/>
</dbReference>
<dbReference type="GO" id="GO:0042371">
    <property type="term" value="P:vitamin K biosynthetic process"/>
    <property type="evidence" value="ECO:0007669"/>
    <property type="project" value="TreeGrafter"/>
</dbReference>
<dbReference type="CDD" id="cd13962">
    <property type="entry name" value="PT_UbiA_UBIAD1"/>
    <property type="match status" value="1"/>
</dbReference>
<feature type="transmembrane region" description="Helical" evidence="8">
    <location>
        <begin position="119"/>
        <end position="141"/>
    </location>
</feature>
<comment type="similarity">
    <text evidence="8">Belongs to the MenA family. Type 1 subfamily.</text>
</comment>
<dbReference type="Gene3D" id="1.10.357.140">
    <property type="entry name" value="UbiA prenyltransferase"/>
    <property type="match status" value="1"/>
</dbReference>
<dbReference type="Pfam" id="PF01040">
    <property type="entry name" value="UbiA"/>
    <property type="match status" value="1"/>
</dbReference>
<keyword evidence="6 8" id="KW-1133">Transmembrane helix</keyword>
<dbReference type="PANTHER" id="PTHR13929:SF0">
    <property type="entry name" value="UBIA PRENYLTRANSFERASE DOMAIN-CONTAINING PROTEIN 1"/>
    <property type="match status" value="1"/>
</dbReference>
<feature type="transmembrane region" description="Helical" evidence="8">
    <location>
        <begin position="38"/>
        <end position="58"/>
    </location>
</feature>
<sequence>MSKLKAWISAARLRTLPLSMSGILVASAAAMKAGSFSLAVMILALLTTLGFQVLSNFANDYGDGVKGTDNADRVGPARAFQSGLLTAKELKYGMIATTFITLFLASLLIFIAFGNENFILSVVFFNLGIAAIIAAITYTVGKNAYGYRALGDVFVFVFFGLVGVMGCYYLFTQNLSEYIIFPAITVGLLSAAVLNLNNMRDRLADAKVNKKTLAVVLGEKPAKLYHSLLVIIAFLSALFYFFITESTLPHYIPLLSFIPVFLNVWVVFKNNEPVKLDPELKKVALSTFLFSLLFLLVTMFL</sequence>
<dbReference type="InterPro" id="IPR004657">
    <property type="entry name" value="MenA"/>
</dbReference>
<feature type="transmembrane region" description="Helical" evidence="8">
    <location>
        <begin position="224"/>
        <end position="243"/>
    </location>
</feature>
<dbReference type="EC" id="2.5.1.74" evidence="8 9"/>
<evidence type="ECO:0000256" key="2">
    <source>
        <dbReference type="ARBA" id="ARBA00022428"/>
    </source>
</evidence>
<keyword evidence="2 8" id="KW-0474">Menaquinone biosynthesis</keyword>
<dbReference type="InterPro" id="IPR044878">
    <property type="entry name" value="UbiA_sf"/>
</dbReference>
<name>A0A6G6GQT4_9FLAO</name>
<proteinExistence type="inferred from homology"/>
<evidence type="ECO:0000256" key="9">
    <source>
        <dbReference type="NCBIfam" id="TIGR00751"/>
    </source>
</evidence>
<organism evidence="10 11">
    <name type="scientific">Rasiella rasia</name>
    <dbReference type="NCBI Taxonomy" id="2744027"/>
    <lineage>
        <taxon>Bacteria</taxon>
        <taxon>Pseudomonadati</taxon>
        <taxon>Bacteroidota</taxon>
        <taxon>Flavobacteriia</taxon>
        <taxon>Flavobacteriales</taxon>
        <taxon>Flavobacteriaceae</taxon>
        <taxon>Rasiella</taxon>
    </lineage>
</organism>
<comment type="subcellular location">
    <subcellularLocation>
        <location evidence="8">Cell membrane</location>
        <topology evidence="8">Multi-pass membrane protein</topology>
    </subcellularLocation>
    <subcellularLocation>
        <location evidence="1">Membrane</location>
        <topology evidence="1">Multi-pass membrane protein</topology>
    </subcellularLocation>
</comment>
<comment type="function">
    <text evidence="8">Conversion of 1,4-dihydroxy-2-naphthoate (DHNA) to demethylmenaquinone (DMK).</text>
</comment>
<evidence type="ECO:0000256" key="5">
    <source>
        <dbReference type="ARBA" id="ARBA00022692"/>
    </source>
</evidence>
<keyword evidence="5 8" id="KW-0812">Transmembrane</keyword>
<comment type="catalytic activity">
    <reaction evidence="8">
        <text>an all-trans-polyprenyl diphosphate + 1,4-dihydroxy-2-naphthoate + H(+) = a 2-demethylmenaquinol + CO2 + diphosphate</text>
        <dbReference type="Rhea" id="RHEA:26478"/>
        <dbReference type="Rhea" id="RHEA-COMP:9563"/>
        <dbReference type="Rhea" id="RHEA-COMP:9564"/>
        <dbReference type="ChEBI" id="CHEBI:11173"/>
        <dbReference type="ChEBI" id="CHEBI:15378"/>
        <dbReference type="ChEBI" id="CHEBI:16526"/>
        <dbReference type="ChEBI" id="CHEBI:33019"/>
        <dbReference type="ChEBI" id="CHEBI:55437"/>
        <dbReference type="ChEBI" id="CHEBI:58914"/>
        <dbReference type="EC" id="2.5.1.74"/>
    </reaction>
</comment>
<dbReference type="GO" id="GO:0046428">
    <property type="term" value="F:1,4-dihydroxy-2-naphthoate polyprenyltransferase activity"/>
    <property type="evidence" value="ECO:0007669"/>
    <property type="project" value="UniProtKB-UniRule"/>
</dbReference>
<dbReference type="UniPathway" id="UPA00079">
    <property type="reaction ID" value="UER00168"/>
</dbReference>
<dbReference type="KEGG" id="mgel:G5B37_15055"/>
<keyword evidence="3 8" id="KW-1003">Cell membrane</keyword>
<keyword evidence="7 8" id="KW-0472">Membrane</keyword>
<keyword evidence="11" id="KW-1185">Reference proteome</keyword>
<dbReference type="GO" id="GO:0009234">
    <property type="term" value="P:menaquinone biosynthetic process"/>
    <property type="evidence" value="ECO:0007669"/>
    <property type="project" value="UniProtKB-UniRule"/>
</dbReference>
<evidence type="ECO:0000256" key="8">
    <source>
        <dbReference type="HAMAP-Rule" id="MF_01937"/>
    </source>
</evidence>
<dbReference type="EMBL" id="CP049057">
    <property type="protein sequence ID" value="QIE60824.1"/>
    <property type="molecule type" value="Genomic_DNA"/>
</dbReference>
<evidence type="ECO:0000313" key="10">
    <source>
        <dbReference type="EMBL" id="QIE60824.1"/>
    </source>
</evidence>
<protein>
    <recommendedName>
        <fullName evidence="8 9">1,4-dihydroxy-2-naphthoate octaprenyltransferase</fullName>
        <shortName evidence="8">DHNA-octaprenyltransferase</shortName>
        <ecNumber evidence="8 9">2.5.1.74</ecNumber>
    </recommendedName>
</protein>
<accession>A0A6G6GQT4</accession>
<feature type="transmembrane region" description="Helical" evidence="8">
    <location>
        <begin position="280"/>
        <end position="300"/>
    </location>
</feature>
<evidence type="ECO:0000256" key="4">
    <source>
        <dbReference type="ARBA" id="ARBA00022679"/>
    </source>
</evidence>
<dbReference type="Proteomes" id="UP000505306">
    <property type="component" value="Chromosome"/>
</dbReference>
<reference evidence="10 11" key="1">
    <citation type="submission" date="2020-02" db="EMBL/GenBank/DDBJ databases">
        <title>Complete genome sequence of Flavobacteriaceae bacterium.</title>
        <authorList>
            <person name="Kim S.-J."/>
            <person name="Kim Y.-S."/>
            <person name="Kim K.-H."/>
        </authorList>
    </citation>
    <scope>NUCLEOTIDE SEQUENCE [LARGE SCALE GENOMIC DNA]</scope>
    <source>
        <strain evidence="10 11">RR4-40</strain>
    </source>
</reference>
<comment type="pathway">
    <text evidence="8">Quinol/quinone metabolism; menaquinone biosynthesis; menaquinol from 1,4-dihydroxy-2-naphthoate: step 1/2.</text>
</comment>
<keyword evidence="4 8" id="KW-0808">Transferase</keyword>
<evidence type="ECO:0000256" key="3">
    <source>
        <dbReference type="ARBA" id="ARBA00022475"/>
    </source>
</evidence>
<gene>
    <name evidence="8 10" type="primary">menA</name>
    <name evidence="10" type="ORF">G5B37_15055</name>
</gene>
<evidence type="ECO:0000256" key="7">
    <source>
        <dbReference type="ARBA" id="ARBA00023136"/>
    </source>
</evidence>
<feature type="transmembrane region" description="Helical" evidence="8">
    <location>
        <begin position="92"/>
        <end position="113"/>
    </location>
</feature>
<dbReference type="PIRSF" id="PIRSF005355">
    <property type="entry name" value="UBIAD1"/>
    <property type="match status" value="1"/>
</dbReference>
<dbReference type="PANTHER" id="PTHR13929">
    <property type="entry name" value="1,4-DIHYDROXY-2-NAPHTHOATE OCTAPRENYLTRANSFERASE"/>
    <property type="match status" value="1"/>
</dbReference>
<evidence type="ECO:0000256" key="1">
    <source>
        <dbReference type="ARBA" id="ARBA00004141"/>
    </source>
</evidence>
<feature type="transmembrane region" description="Helical" evidence="8">
    <location>
        <begin position="178"/>
        <end position="197"/>
    </location>
</feature>
<evidence type="ECO:0000256" key="6">
    <source>
        <dbReference type="ARBA" id="ARBA00022989"/>
    </source>
</evidence>